<feature type="compositionally biased region" description="Pro residues" evidence="1">
    <location>
        <begin position="118"/>
        <end position="138"/>
    </location>
</feature>
<keyword evidence="2" id="KW-0472">Membrane</keyword>
<dbReference type="InterPro" id="IPR049806">
    <property type="entry name" value="MasK-like_C"/>
</dbReference>
<comment type="caution">
    <text evidence="4">The sequence shown here is derived from an EMBL/GenBank/DDBJ whole genome shotgun (WGS) entry which is preliminary data.</text>
</comment>
<feature type="region of interest" description="Disordered" evidence="1">
    <location>
        <begin position="114"/>
        <end position="250"/>
    </location>
</feature>
<dbReference type="Pfam" id="PF14237">
    <property type="entry name" value="GYF_2"/>
    <property type="match status" value="1"/>
</dbReference>
<dbReference type="EMBL" id="JAOYFB010000041">
    <property type="protein sequence ID" value="KAK4045178.1"/>
    <property type="molecule type" value="Genomic_DNA"/>
</dbReference>
<feature type="compositionally biased region" description="Gly residues" evidence="1">
    <location>
        <begin position="408"/>
        <end position="431"/>
    </location>
</feature>
<sequence>MKCRKCSFLIEVRPHHVSASAPPPAPAAPDPGPGPSDEDDDIDEKTSIAAPMRIRLPKPSAGRTPPPHRSQHRRPWSAPERVDAGQVDPESLAWREGLEEWQPARNFPELAGFFVKPKPAPAPAPAAPGRRPAPPPPLAQQARRHRREPPRRLEPRSRTGILCPGRLLGGVDAAPSGARGGAAAAFAESFPATAPGEPETATDPFAVGRQDRHDSPPPASGDRGADPFGAGFGKPADPFGKSSDPFAKGADPFAAPADPFAAAPAAAAPADPFAAVPAAAAAPADPFAGSPAVLPPAPAKKSPVLGLVIGLLALAFAGAAGTVVYLLRKAPTIVEKVVEKEVIKEIRVPGEAAPAVVAGHAATPETAPAGGTKVASTAGGGSHPSSAGAAAASAAPAVNNDLKSLLGSGSGPAGPASGGSSSGGGGGGGGLTQADISNVVSSRSVAIKRTCYERGNSTANSVNVTAKITVAPSGNVQNVSASGNDGAIAKCIEGQIRTWKFPAPGSTTEITVPFKFVRQ</sequence>
<feature type="region of interest" description="Disordered" evidence="1">
    <location>
        <begin position="14"/>
        <end position="96"/>
    </location>
</feature>
<feature type="region of interest" description="Disordered" evidence="1">
    <location>
        <begin position="405"/>
        <end position="434"/>
    </location>
</feature>
<feature type="domain" description="GYF" evidence="3">
    <location>
        <begin position="80"/>
        <end position="110"/>
    </location>
</feature>
<feature type="transmembrane region" description="Helical" evidence="2">
    <location>
        <begin position="304"/>
        <end position="327"/>
    </location>
</feature>
<feature type="region of interest" description="Disordered" evidence="1">
    <location>
        <begin position="361"/>
        <end position="388"/>
    </location>
</feature>
<reference evidence="4 5" key="1">
    <citation type="journal article" date="2023" name="Nucleic Acids Res.">
        <title>The hologenome of Daphnia magna reveals possible DNA methylation and microbiome-mediated evolution of the host genome.</title>
        <authorList>
            <person name="Chaturvedi A."/>
            <person name="Li X."/>
            <person name="Dhandapani V."/>
            <person name="Marshall H."/>
            <person name="Kissane S."/>
            <person name="Cuenca-Cambronero M."/>
            <person name="Asole G."/>
            <person name="Calvet F."/>
            <person name="Ruiz-Romero M."/>
            <person name="Marangio P."/>
            <person name="Guigo R."/>
            <person name="Rago D."/>
            <person name="Mirbahai L."/>
            <person name="Eastwood N."/>
            <person name="Colbourne J.K."/>
            <person name="Zhou J."/>
            <person name="Mallon E."/>
            <person name="Orsini L."/>
        </authorList>
    </citation>
    <scope>NUCLEOTIDE SEQUENCE [LARGE SCALE GENOMIC DNA]</scope>
    <source>
        <strain evidence="4">LRV0_1</strain>
    </source>
</reference>
<keyword evidence="2" id="KW-1133">Transmembrane helix</keyword>
<organism evidence="4 5">
    <name type="scientific">Daphnia magna</name>
    <dbReference type="NCBI Taxonomy" id="35525"/>
    <lineage>
        <taxon>Eukaryota</taxon>
        <taxon>Metazoa</taxon>
        <taxon>Ecdysozoa</taxon>
        <taxon>Arthropoda</taxon>
        <taxon>Crustacea</taxon>
        <taxon>Branchiopoda</taxon>
        <taxon>Diplostraca</taxon>
        <taxon>Cladocera</taxon>
        <taxon>Anomopoda</taxon>
        <taxon>Daphniidae</taxon>
        <taxon>Daphnia</taxon>
    </lineage>
</organism>
<evidence type="ECO:0000259" key="3">
    <source>
        <dbReference type="Pfam" id="PF14237"/>
    </source>
</evidence>
<dbReference type="InterPro" id="IPR025640">
    <property type="entry name" value="GYF_2"/>
</dbReference>
<evidence type="ECO:0000256" key="1">
    <source>
        <dbReference type="SAM" id="MobiDB-lite"/>
    </source>
</evidence>
<feature type="compositionally biased region" description="Pro residues" evidence="1">
    <location>
        <begin position="21"/>
        <end position="34"/>
    </location>
</feature>
<gene>
    <name evidence="4" type="ORF">OUZ56_032586</name>
</gene>
<dbReference type="Proteomes" id="UP001234178">
    <property type="component" value="Unassembled WGS sequence"/>
</dbReference>
<protein>
    <recommendedName>
        <fullName evidence="3">GYF domain-containing protein</fullName>
    </recommendedName>
</protein>
<evidence type="ECO:0000313" key="4">
    <source>
        <dbReference type="EMBL" id="KAK4045178.1"/>
    </source>
</evidence>
<keyword evidence="5" id="KW-1185">Reference proteome</keyword>
<accession>A0ABR0B9B0</accession>
<proteinExistence type="predicted"/>
<dbReference type="NCBIfam" id="NF033768">
    <property type="entry name" value="myxo_SS_tail"/>
    <property type="match status" value="1"/>
</dbReference>
<feature type="compositionally biased region" description="Low complexity" evidence="1">
    <location>
        <begin position="173"/>
        <end position="195"/>
    </location>
</feature>
<name>A0ABR0B9B0_9CRUS</name>
<evidence type="ECO:0000313" key="5">
    <source>
        <dbReference type="Proteomes" id="UP001234178"/>
    </source>
</evidence>
<evidence type="ECO:0000256" key="2">
    <source>
        <dbReference type="SAM" id="Phobius"/>
    </source>
</evidence>
<keyword evidence="2" id="KW-0812">Transmembrane</keyword>